<organism evidence="2 3">
    <name type="scientific">Candidatus Colwellbacteria bacterium RIFCSPLOWO2_02_FULL_45_11</name>
    <dbReference type="NCBI Taxonomy" id="1797692"/>
    <lineage>
        <taxon>Bacteria</taxon>
        <taxon>Candidatus Colwelliibacteriota</taxon>
    </lineage>
</organism>
<evidence type="ECO:0000313" key="3">
    <source>
        <dbReference type="Proteomes" id="UP000176544"/>
    </source>
</evidence>
<protein>
    <submittedName>
        <fullName evidence="2">DUF1059 domain-containing protein</fullName>
    </submittedName>
</protein>
<dbReference type="Pfam" id="PF06348">
    <property type="entry name" value="DUF1059"/>
    <property type="match status" value="1"/>
</dbReference>
<sequence>MARKVSDCSKFPSENNCTLLIAGEEEEVLKVAVRHAIEEHGHENTPDLPEKVRGTLADE</sequence>
<proteinExistence type="predicted"/>
<gene>
    <name evidence="2" type="ORF">A3I33_01475</name>
</gene>
<dbReference type="AlphaFoldDB" id="A0A1G1Z926"/>
<evidence type="ECO:0000313" key="2">
    <source>
        <dbReference type="EMBL" id="OGY61138.1"/>
    </source>
</evidence>
<name>A0A1G1Z926_9BACT</name>
<feature type="compositionally biased region" description="Basic and acidic residues" evidence="1">
    <location>
        <begin position="39"/>
        <end position="53"/>
    </location>
</feature>
<accession>A0A1G1Z926</accession>
<dbReference type="EMBL" id="MHJA01000012">
    <property type="protein sequence ID" value="OGY61138.1"/>
    <property type="molecule type" value="Genomic_DNA"/>
</dbReference>
<dbReference type="Proteomes" id="UP000176544">
    <property type="component" value="Unassembled WGS sequence"/>
</dbReference>
<evidence type="ECO:0000256" key="1">
    <source>
        <dbReference type="SAM" id="MobiDB-lite"/>
    </source>
</evidence>
<comment type="caution">
    <text evidence="2">The sequence shown here is derived from an EMBL/GenBank/DDBJ whole genome shotgun (WGS) entry which is preliminary data.</text>
</comment>
<reference evidence="2 3" key="1">
    <citation type="journal article" date="2016" name="Nat. Commun.">
        <title>Thousands of microbial genomes shed light on interconnected biogeochemical processes in an aquifer system.</title>
        <authorList>
            <person name="Anantharaman K."/>
            <person name="Brown C.T."/>
            <person name="Hug L.A."/>
            <person name="Sharon I."/>
            <person name="Castelle C.J."/>
            <person name="Probst A.J."/>
            <person name="Thomas B.C."/>
            <person name="Singh A."/>
            <person name="Wilkins M.J."/>
            <person name="Karaoz U."/>
            <person name="Brodie E.L."/>
            <person name="Williams K.H."/>
            <person name="Hubbard S.S."/>
            <person name="Banfield J.F."/>
        </authorList>
    </citation>
    <scope>NUCLEOTIDE SEQUENCE [LARGE SCALE GENOMIC DNA]</scope>
</reference>
<dbReference type="InterPro" id="IPR009409">
    <property type="entry name" value="DUF1059"/>
</dbReference>
<feature type="region of interest" description="Disordered" evidence="1">
    <location>
        <begin position="39"/>
        <end position="59"/>
    </location>
</feature>